<name>A0AAV4FAR4_9GAST</name>
<comment type="caution">
    <text evidence="3">The sequence shown here is derived from an EMBL/GenBank/DDBJ whole genome shotgun (WGS) entry which is preliminary data.</text>
</comment>
<evidence type="ECO:0000256" key="2">
    <source>
        <dbReference type="SAM" id="Phobius"/>
    </source>
</evidence>
<feature type="region of interest" description="Disordered" evidence="1">
    <location>
        <begin position="53"/>
        <end position="78"/>
    </location>
</feature>
<feature type="transmembrane region" description="Helical" evidence="2">
    <location>
        <begin position="26"/>
        <end position="48"/>
    </location>
</feature>
<dbReference type="EMBL" id="BMAT01000636">
    <property type="protein sequence ID" value="GFR69880.1"/>
    <property type="molecule type" value="Genomic_DNA"/>
</dbReference>
<evidence type="ECO:0000313" key="3">
    <source>
        <dbReference type="EMBL" id="GFR69880.1"/>
    </source>
</evidence>
<organism evidence="3 4">
    <name type="scientific">Elysia marginata</name>
    <dbReference type="NCBI Taxonomy" id="1093978"/>
    <lineage>
        <taxon>Eukaryota</taxon>
        <taxon>Metazoa</taxon>
        <taxon>Spiralia</taxon>
        <taxon>Lophotrochozoa</taxon>
        <taxon>Mollusca</taxon>
        <taxon>Gastropoda</taxon>
        <taxon>Heterobranchia</taxon>
        <taxon>Euthyneura</taxon>
        <taxon>Panpulmonata</taxon>
        <taxon>Sacoglossa</taxon>
        <taxon>Placobranchoidea</taxon>
        <taxon>Plakobranchidae</taxon>
        <taxon>Elysia</taxon>
    </lineage>
</organism>
<dbReference type="Proteomes" id="UP000762676">
    <property type="component" value="Unassembled WGS sequence"/>
</dbReference>
<keyword evidence="2" id="KW-1133">Transmembrane helix</keyword>
<keyword evidence="2" id="KW-0472">Membrane</keyword>
<feature type="compositionally biased region" description="Acidic residues" evidence="1">
    <location>
        <begin position="55"/>
        <end position="78"/>
    </location>
</feature>
<keyword evidence="4" id="KW-1185">Reference proteome</keyword>
<reference evidence="3 4" key="1">
    <citation type="journal article" date="2021" name="Elife">
        <title>Chloroplast acquisition without the gene transfer in kleptoplastic sea slugs, Plakobranchus ocellatus.</title>
        <authorList>
            <person name="Maeda T."/>
            <person name="Takahashi S."/>
            <person name="Yoshida T."/>
            <person name="Shimamura S."/>
            <person name="Takaki Y."/>
            <person name="Nagai Y."/>
            <person name="Toyoda A."/>
            <person name="Suzuki Y."/>
            <person name="Arimoto A."/>
            <person name="Ishii H."/>
            <person name="Satoh N."/>
            <person name="Nishiyama T."/>
            <person name="Hasebe M."/>
            <person name="Maruyama T."/>
            <person name="Minagawa J."/>
            <person name="Obokata J."/>
            <person name="Shigenobu S."/>
        </authorList>
    </citation>
    <scope>NUCLEOTIDE SEQUENCE [LARGE SCALE GENOMIC DNA]</scope>
</reference>
<proteinExistence type="predicted"/>
<dbReference type="AlphaFoldDB" id="A0AAV4FAR4"/>
<protein>
    <submittedName>
        <fullName evidence="3">Uncharacterized protein</fullName>
    </submittedName>
</protein>
<evidence type="ECO:0000256" key="1">
    <source>
        <dbReference type="SAM" id="MobiDB-lite"/>
    </source>
</evidence>
<evidence type="ECO:0000313" key="4">
    <source>
        <dbReference type="Proteomes" id="UP000762676"/>
    </source>
</evidence>
<accession>A0AAV4FAR4</accession>
<gene>
    <name evidence="3" type="ORF">ElyMa_000311900</name>
</gene>
<sequence length="78" mass="8790">MLTALVRAMQRANVRVKQAFLRALDYYTFVTLANVSLIIVSVMMMAVAMMTATTNDDDDDDDNDDEEEDGVSYDEDDN</sequence>
<keyword evidence="2" id="KW-0812">Transmembrane</keyword>